<sequence length="161" mass="18754">MKYCLAVATLVLLFLSACQPMQMDVYEKNIEIPQHDWTYDFKPSFELDLQAADTAFYYNIYVNIRHEDAYPFSNLWMTIMTTYPDSTAQEPVRVQLPLADINGKWLGSGIDDIYEHQVLIQEKAIFNQPGKYLFTFAQKMRQNPLPHVMNVGLRVEKAAHR</sequence>
<dbReference type="AlphaFoldDB" id="A0A291QRI4"/>
<dbReference type="KEGG" id="cbae:COR50_04650"/>
<reference evidence="2 3" key="1">
    <citation type="submission" date="2017-10" db="EMBL/GenBank/DDBJ databases">
        <title>Paenichitinophaga pekingensis gen. nov., sp. nov., isolated from activated sludge.</title>
        <authorList>
            <person name="Jin D."/>
            <person name="Kong X."/>
            <person name="Deng Y."/>
            <person name="Bai Z."/>
        </authorList>
    </citation>
    <scope>NUCLEOTIDE SEQUENCE [LARGE SCALE GENOMIC DNA]</scope>
    <source>
        <strain evidence="2 3">13</strain>
    </source>
</reference>
<protein>
    <recommendedName>
        <fullName evidence="4">Gliding motility lipoprotein GldH</fullName>
    </recommendedName>
</protein>
<feature type="signal peptide" evidence="1">
    <location>
        <begin position="1"/>
        <end position="23"/>
    </location>
</feature>
<dbReference type="EMBL" id="CP023777">
    <property type="protein sequence ID" value="ATL46521.1"/>
    <property type="molecule type" value="Genomic_DNA"/>
</dbReference>
<name>A0A291QRI4_9BACT</name>
<dbReference type="RefSeq" id="WP_098192909.1">
    <property type="nucleotide sequence ID" value="NZ_CP023777.1"/>
</dbReference>
<keyword evidence="3" id="KW-1185">Reference proteome</keyword>
<dbReference type="InterPro" id="IPR020018">
    <property type="entry name" value="Motility-assoc_lipoprot_GldH"/>
</dbReference>
<organism evidence="2 3">
    <name type="scientific">Chitinophaga caeni</name>
    <dbReference type="NCBI Taxonomy" id="2029983"/>
    <lineage>
        <taxon>Bacteria</taxon>
        <taxon>Pseudomonadati</taxon>
        <taxon>Bacteroidota</taxon>
        <taxon>Chitinophagia</taxon>
        <taxon>Chitinophagales</taxon>
        <taxon>Chitinophagaceae</taxon>
        <taxon>Chitinophaga</taxon>
    </lineage>
</organism>
<evidence type="ECO:0000256" key="1">
    <source>
        <dbReference type="SAM" id="SignalP"/>
    </source>
</evidence>
<keyword evidence="1" id="KW-0732">Signal</keyword>
<dbReference type="Pfam" id="PF14109">
    <property type="entry name" value="GldH_lipo"/>
    <property type="match status" value="1"/>
</dbReference>
<dbReference type="NCBIfam" id="TIGR03511">
    <property type="entry name" value="GldH_lipo"/>
    <property type="match status" value="1"/>
</dbReference>
<proteinExistence type="predicted"/>
<accession>A0A291QRI4</accession>
<dbReference type="Proteomes" id="UP000220133">
    <property type="component" value="Chromosome"/>
</dbReference>
<evidence type="ECO:0000313" key="2">
    <source>
        <dbReference type="EMBL" id="ATL46521.1"/>
    </source>
</evidence>
<evidence type="ECO:0008006" key="4">
    <source>
        <dbReference type="Google" id="ProtNLM"/>
    </source>
</evidence>
<evidence type="ECO:0000313" key="3">
    <source>
        <dbReference type="Proteomes" id="UP000220133"/>
    </source>
</evidence>
<dbReference type="OrthoDB" id="982482at2"/>
<feature type="chain" id="PRO_5013353252" description="Gliding motility lipoprotein GldH" evidence="1">
    <location>
        <begin position="24"/>
        <end position="161"/>
    </location>
</feature>
<dbReference type="PROSITE" id="PS51257">
    <property type="entry name" value="PROKAR_LIPOPROTEIN"/>
    <property type="match status" value="1"/>
</dbReference>
<gene>
    <name evidence="2" type="ORF">COR50_04650</name>
</gene>